<dbReference type="GO" id="GO:0005886">
    <property type="term" value="C:plasma membrane"/>
    <property type="evidence" value="ECO:0007669"/>
    <property type="project" value="TreeGrafter"/>
</dbReference>
<dbReference type="Pfam" id="PF01098">
    <property type="entry name" value="FTSW_RODA_SPOVE"/>
    <property type="match status" value="1"/>
</dbReference>
<comment type="catalytic activity">
    <reaction evidence="15">
        <text>[GlcNAc-(1-&gt;4)-Mur2Ac(oyl-L-Ala-gamma-D-Glu-L-Lys-D-Ala-D-Ala)](n)-di-trans,octa-cis-undecaprenyl diphosphate + beta-D-GlcNAc-(1-&gt;4)-Mur2Ac(oyl-L-Ala-gamma-D-Glu-L-Lys-D-Ala-D-Ala)-di-trans,octa-cis-undecaprenyl diphosphate = [GlcNAc-(1-&gt;4)-Mur2Ac(oyl-L-Ala-gamma-D-Glu-L-Lys-D-Ala-D-Ala)](n+1)-di-trans,octa-cis-undecaprenyl diphosphate + di-trans,octa-cis-undecaprenyl diphosphate + H(+)</text>
        <dbReference type="Rhea" id="RHEA:23708"/>
        <dbReference type="Rhea" id="RHEA-COMP:9602"/>
        <dbReference type="Rhea" id="RHEA-COMP:9603"/>
        <dbReference type="ChEBI" id="CHEBI:15378"/>
        <dbReference type="ChEBI" id="CHEBI:58405"/>
        <dbReference type="ChEBI" id="CHEBI:60033"/>
        <dbReference type="ChEBI" id="CHEBI:78435"/>
        <dbReference type="EC" id="2.4.99.28"/>
    </reaction>
</comment>
<evidence type="ECO:0000256" key="13">
    <source>
        <dbReference type="ARBA" id="ARBA00041418"/>
    </source>
</evidence>
<feature type="transmembrane region" description="Helical" evidence="16">
    <location>
        <begin position="190"/>
        <end position="210"/>
    </location>
</feature>
<evidence type="ECO:0000256" key="16">
    <source>
        <dbReference type="SAM" id="Phobius"/>
    </source>
</evidence>
<comment type="subcellular location">
    <subcellularLocation>
        <location evidence="1">Membrane</location>
        <topology evidence="1">Multi-pass membrane protein</topology>
    </subcellularLocation>
</comment>
<evidence type="ECO:0000256" key="4">
    <source>
        <dbReference type="ARBA" id="ARBA00022692"/>
    </source>
</evidence>
<evidence type="ECO:0000256" key="6">
    <source>
        <dbReference type="ARBA" id="ARBA00022984"/>
    </source>
</evidence>
<evidence type="ECO:0000256" key="2">
    <source>
        <dbReference type="ARBA" id="ARBA00022676"/>
    </source>
</evidence>
<comment type="caution">
    <text evidence="17">The sequence shown here is derived from an EMBL/GenBank/DDBJ whole genome shotgun (WGS) entry which is preliminary data.</text>
</comment>
<dbReference type="Proteomes" id="UP000034256">
    <property type="component" value="Unassembled WGS sequence"/>
</dbReference>
<dbReference type="GO" id="GO:0051301">
    <property type="term" value="P:cell division"/>
    <property type="evidence" value="ECO:0007669"/>
    <property type="project" value="InterPro"/>
</dbReference>
<evidence type="ECO:0000256" key="10">
    <source>
        <dbReference type="ARBA" id="ARBA00033270"/>
    </source>
</evidence>
<keyword evidence="7 16" id="KW-1133">Transmembrane helix</keyword>
<evidence type="ECO:0000313" key="17">
    <source>
        <dbReference type="EMBL" id="KKS25665.1"/>
    </source>
</evidence>
<evidence type="ECO:0000256" key="8">
    <source>
        <dbReference type="ARBA" id="ARBA00023136"/>
    </source>
</evidence>
<evidence type="ECO:0000256" key="5">
    <source>
        <dbReference type="ARBA" id="ARBA00022960"/>
    </source>
</evidence>
<keyword evidence="2" id="KW-0328">Glycosyltransferase</keyword>
<accession>A0A0G0XLA7</accession>
<keyword evidence="4 16" id="KW-0812">Transmembrane</keyword>
<evidence type="ECO:0000256" key="14">
    <source>
        <dbReference type="ARBA" id="ARBA00044770"/>
    </source>
</evidence>
<sequence>MFKIFKKTSHPDYIFLSCVILLTIFGLVILSSASSDLGKIKFNDTYFYLKHQIFFGLSLGVAGFLFAYYFHYKNLKKIAVPLLIINIIFLILVFTSLGTSHKGSSRWLNFGPISFQPAELLKISFIVYLSAWLSNRAAKRQSSFLGGFLPFLIISGFVAFLVFKQPATTTIAIILSAAFIIYFLSGVKMLYIAGVAFIGILAITSIIYLTPYRYQRIMTYLSEEKDQTTGYQLTQSLTAIGGGGLLGRGFGKSTIKYKYLPESIGDSIFAVIAEELGFIGSLFLLATFIVLFIRGFSIAKYSSNQFAKLTAIGLTSVIALQVFVHIAANSGIIPLTGVPLPFVSYGGTSLAVFLTMTGIIANISKNK</sequence>
<evidence type="ECO:0000256" key="3">
    <source>
        <dbReference type="ARBA" id="ARBA00022679"/>
    </source>
</evidence>
<proteinExistence type="inferred from homology"/>
<feature type="transmembrane region" description="Helical" evidence="16">
    <location>
        <begin position="309"/>
        <end position="328"/>
    </location>
</feature>
<evidence type="ECO:0000256" key="1">
    <source>
        <dbReference type="ARBA" id="ARBA00004141"/>
    </source>
</evidence>
<name>A0A0G0XLA7_9BACT</name>
<evidence type="ECO:0000256" key="12">
    <source>
        <dbReference type="ARBA" id="ARBA00041185"/>
    </source>
</evidence>
<dbReference type="GO" id="GO:0009252">
    <property type="term" value="P:peptidoglycan biosynthetic process"/>
    <property type="evidence" value="ECO:0007669"/>
    <property type="project" value="UniProtKB-KW"/>
</dbReference>
<dbReference type="EMBL" id="LCCF01000001">
    <property type="protein sequence ID" value="KKS25665.1"/>
    <property type="molecule type" value="Genomic_DNA"/>
</dbReference>
<feature type="transmembrane region" description="Helical" evidence="16">
    <location>
        <begin position="78"/>
        <end position="98"/>
    </location>
</feature>
<dbReference type="PANTHER" id="PTHR30474">
    <property type="entry name" value="CELL CYCLE PROTEIN"/>
    <property type="match status" value="1"/>
</dbReference>
<protein>
    <recommendedName>
        <fullName evidence="12">Probable peptidoglycan glycosyltransferase FtsW</fullName>
        <ecNumber evidence="14">2.4.99.28</ecNumber>
    </recommendedName>
    <alternativeName>
        <fullName evidence="13">Cell division protein FtsW</fullName>
    </alternativeName>
    <alternativeName>
        <fullName evidence="10">Cell wall polymerase</fullName>
    </alternativeName>
    <alternativeName>
        <fullName evidence="9">Peptidoglycan polymerase</fullName>
    </alternativeName>
</protein>
<evidence type="ECO:0000256" key="9">
    <source>
        <dbReference type="ARBA" id="ARBA00032370"/>
    </source>
</evidence>
<evidence type="ECO:0000313" key="18">
    <source>
        <dbReference type="Proteomes" id="UP000034256"/>
    </source>
</evidence>
<comment type="similarity">
    <text evidence="11">Belongs to the SEDS family. FtsW subfamily.</text>
</comment>
<dbReference type="GO" id="GO:0032153">
    <property type="term" value="C:cell division site"/>
    <property type="evidence" value="ECO:0007669"/>
    <property type="project" value="TreeGrafter"/>
</dbReference>
<feature type="transmembrane region" description="Helical" evidence="16">
    <location>
        <begin position="110"/>
        <end position="132"/>
    </location>
</feature>
<feature type="transmembrane region" description="Helical" evidence="16">
    <location>
        <begin position="12"/>
        <end position="33"/>
    </location>
</feature>
<feature type="transmembrane region" description="Helical" evidence="16">
    <location>
        <begin position="144"/>
        <end position="163"/>
    </location>
</feature>
<dbReference type="AlphaFoldDB" id="A0A0G0XLA7"/>
<dbReference type="InterPro" id="IPR001182">
    <property type="entry name" value="FtsW/RodA"/>
</dbReference>
<dbReference type="GO" id="GO:0015648">
    <property type="term" value="F:lipid-linked peptidoglycan transporter activity"/>
    <property type="evidence" value="ECO:0007669"/>
    <property type="project" value="TreeGrafter"/>
</dbReference>
<feature type="transmembrane region" description="Helical" evidence="16">
    <location>
        <begin position="276"/>
        <end position="297"/>
    </location>
</feature>
<evidence type="ECO:0000256" key="7">
    <source>
        <dbReference type="ARBA" id="ARBA00022989"/>
    </source>
</evidence>
<dbReference type="PANTHER" id="PTHR30474:SF2">
    <property type="entry name" value="PEPTIDOGLYCAN GLYCOSYLTRANSFERASE FTSW-RELATED"/>
    <property type="match status" value="1"/>
</dbReference>
<keyword evidence="8 16" id="KW-0472">Membrane</keyword>
<dbReference type="GO" id="GO:0008955">
    <property type="term" value="F:peptidoglycan glycosyltransferase activity"/>
    <property type="evidence" value="ECO:0007669"/>
    <property type="project" value="UniProtKB-EC"/>
</dbReference>
<keyword evidence="3" id="KW-0808">Transferase</keyword>
<evidence type="ECO:0000256" key="15">
    <source>
        <dbReference type="ARBA" id="ARBA00049902"/>
    </source>
</evidence>
<reference evidence="17 18" key="1">
    <citation type="journal article" date="2015" name="Nature">
        <title>rRNA introns, odd ribosomes, and small enigmatic genomes across a large radiation of phyla.</title>
        <authorList>
            <person name="Brown C.T."/>
            <person name="Hug L.A."/>
            <person name="Thomas B.C."/>
            <person name="Sharon I."/>
            <person name="Castelle C.J."/>
            <person name="Singh A."/>
            <person name="Wilkins M.J."/>
            <person name="Williams K.H."/>
            <person name="Banfield J.F."/>
        </authorList>
    </citation>
    <scope>NUCLEOTIDE SEQUENCE [LARGE SCALE GENOMIC DNA]</scope>
</reference>
<keyword evidence="5" id="KW-0133">Cell shape</keyword>
<organism evidence="17 18">
    <name type="scientific">Candidatus Wolfebacteria bacterium GW2011_GWA2_42_10</name>
    <dbReference type="NCBI Taxonomy" id="1619004"/>
    <lineage>
        <taxon>Bacteria</taxon>
        <taxon>Candidatus Wolfeibacteriota</taxon>
    </lineage>
</organism>
<evidence type="ECO:0000256" key="11">
    <source>
        <dbReference type="ARBA" id="ARBA00038053"/>
    </source>
</evidence>
<feature type="transmembrane region" description="Helical" evidence="16">
    <location>
        <begin position="53"/>
        <end position="71"/>
    </location>
</feature>
<dbReference type="GO" id="GO:0008360">
    <property type="term" value="P:regulation of cell shape"/>
    <property type="evidence" value="ECO:0007669"/>
    <property type="project" value="UniProtKB-KW"/>
</dbReference>
<gene>
    <name evidence="17" type="ORF">UU85_C0001G0095</name>
</gene>
<dbReference type="PATRIC" id="fig|1619004.3.peg.99"/>
<feature type="transmembrane region" description="Helical" evidence="16">
    <location>
        <begin position="169"/>
        <end position="185"/>
    </location>
</feature>
<dbReference type="EC" id="2.4.99.28" evidence="14"/>
<feature type="transmembrane region" description="Helical" evidence="16">
    <location>
        <begin position="340"/>
        <end position="363"/>
    </location>
</feature>
<keyword evidence="6" id="KW-0573">Peptidoglycan synthesis</keyword>